<keyword evidence="3" id="KW-1185">Reference proteome</keyword>
<proteinExistence type="predicted"/>
<evidence type="ECO:0000256" key="1">
    <source>
        <dbReference type="SAM" id="MobiDB-lite"/>
    </source>
</evidence>
<evidence type="ECO:0000313" key="3">
    <source>
        <dbReference type="Proteomes" id="UP000584642"/>
    </source>
</evidence>
<gene>
    <name evidence="2" type="ORF">HND93_10010</name>
</gene>
<name>A0ABX2TA20_9PROT</name>
<dbReference type="RefSeq" id="WP_180281815.1">
    <property type="nucleotide sequence ID" value="NZ_JABFDB010000005.1"/>
</dbReference>
<feature type="region of interest" description="Disordered" evidence="1">
    <location>
        <begin position="24"/>
        <end position="95"/>
    </location>
</feature>
<evidence type="ECO:0000313" key="2">
    <source>
        <dbReference type="EMBL" id="NYZ20048.1"/>
    </source>
</evidence>
<protein>
    <submittedName>
        <fullName evidence="2">Uncharacterized protein</fullName>
    </submittedName>
</protein>
<feature type="compositionally biased region" description="Pro residues" evidence="1">
    <location>
        <begin position="40"/>
        <end position="54"/>
    </location>
</feature>
<dbReference type="EMBL" id="JABFDB010000005">
    <property type="protein sequence ID" value="NYZ20048.1"/>
    <property type="molecule type" value="Genomic_DNA"/>
</dbReference>
<organism evidence="2 3">
    <name type="scientific">Azospirillum oleiclasticum</name>
    <dbReference type="NCBI Taxonomy" id="2735135"/>
    <lineage>
        <taxon>Bacteria</taxon>
        <taxon>Pseudomonadati</taxon>
        <taxon>Pseudomonadota</taxon>
        <taxon>Alphaproteobacteria</taxon>
        <taxon>Rhodospirillales</taxon>
        <taxon>Azospirillaceae</taxon>
        <taxon>Azospirillum</taxon>
    </lineage>
</organism>
<sequence length="95" mass="9790">MTQPLQHGGAYVIGEDGRTLAFELPTAPARGRRWSSVRNDPPPATQAEPEPPAPAERAAPEPPVQADAPPGDTPPAGDAPADAPAKPARRTKGTV</sequence>
<reference evidence="2 3" key="1">
    <citation type="submission" date="2020-05" db="EMBL/GenBank/DDBJ databases">
        <title>Azospirillum oleiclasticum sp. nov, a nitrogen-fixing and heavy crude oil-emulsifying bacterium isolated from the crude oil of Yumen Oilfield.</title>
        <authorList>
            <person name="Wu D."/>
            <person name="Cai M."/>
            <person name="Zhang X."/>
        </authorList>
    </citation>
    <scope>NUCLEOTIDE SEQUENCE [LARGE SCALE GENOMIC DNA]</scope>
    <source>
        <strain evidence="2 3">ROY-1-1-2</strain>
    </source>
</reference>
<dbReference type="Proteomes" id="UP000584642">
    <property type="component" value="Unassembled WGS sequence"/>
</dbReference>
<comment type="caution">
    <text evidence="2">The sequence shown here is derived from an EMBL/GenBank/DDBJ whole genome shotgun (WGS) entry which is preliminary data.</text>
</comment>
<accession>A0ABX2TA20</accession>
<feature type="compositionally biased region" description="Low complexity" evidence="1">
    <location>
        <begin position="66"/>
        <end position="86"/>
    </location>
</feature>